<dbReference type="RefSeq" id="WP_056079732.1">
    <property type="nucleotide sequence ID" value="NZ_JALBWS010000014.1"/>
</dbReference>
<organism evidence="2 3">
    <name type="scientific">Rhodanobacter ginsenosidimutans</name>
    <dbReference type="NCBI Taxonomy" id="490571"/>
    <lineage>
        <taxon>Bacteria</taxon>
        <taxon>Pseudomonadati</taxon>
        <taxon>Pseudomonadota</taxon>
        <taxon>Gammaproteobacteria</taxon>
        <taxon>Lysobacterales</taxon>
        <taxon>Rhodanobacteraceae</taxon>
        <taxon>Rhodanobacter</taxon>
    </lineage>
</organism>
<reference evidence="3" key="1">
    <citation type="journal article" date="2019" name="Int. J. Syst. Evol. Microbiol.">
        <title>The Global Catalogue of Microorganisms (GCM) 10K type strain sequencing project: providing services to taxonomists for standard genome sequencing and annotation.</title>
        <authorList>
            <consortium name="The Broad Institute Genomics Platform"/>
            <consortium name="The Broad Institute Genome Sequencing Center for Infectious Disease"/>
            <person name="Wu L."/>
            <person name="Ma J."/>
        </authorList>
    </citation>
    <scope>NUCLEOTIDE SEQUENCE [LARGE SCALE GENOMIC DNA]</scope>
    <source>
        <strain evidence="3">KACC 12822</strain>
    </source>
</reference>
<keyword evidence="3" id="KW-1185">Reference proteome</keyword>
<keyword evidence="1" id="KW-0732">Signal</keyword>
<gene>
    <name evidence="2" type="ORF">ACFPK0_07400</name>
</gene>
<dbReference type="PROSITE" id="PS51257">
    <property type="entry name" value="PROKAR_LIPOPROTEIN"/>
    <property type="match status" value="1"/>
</dbReference>
<dbReference type="EMBL" id="JBHSMM010000001">
    <property type="protein sequence ID" value="MFC5439832.1"/>
    <property type="molecule type" value="Genomic_DNA"/>
</dbReference>
<sequence length="309" mass="33506">MRHNKLGTLATLLAVSLAACTQAQDAEDAPSAKAAHGENLSEACSSVDAETGELVPFARLIQLRMELRYRTDYRHEFDSGDGTASNQTEMNALVQGSADLLACTWKEFGYNQYMFHPASEDDLPPFPNTASGTASLKGLATTHAVVHGETITSKQTVQASGKLRGLTLAIPTRDETMPDDDGTCILVDFDAPMSGSQVLDATGSEGGHKHEESSPASLVDNNYSAFDVRTHADGESEFTNHSLRLCDGPRNRPDPIPQDLPARGMTISPDESVWSRSGEWVGHNSMPSERRYLDFSLKVVPRTLPYPNP</sequence>
<evidence type="ECO:0000313" key="3">
    <source>
        <dbReference type="Proteomes" id="UP001596018"/>
    </source>
</evidence>
<feature type="signal peptide" evidence="1">
    <location>
        <begin position="1"/>
        <end position="25"/>
    </location>
</feature>
<protein>
    <submittedName>
        <fullName evidence="2">Uncharacterized protein</fullName>
    </submittedName>
</protein>
<accession>A0ABW0JUP6</accession>
<evidence type="ECO:0000256" key="1">
    <source>
        <dbReference type="SAM" id="SignalP"/>
    </source>
</evidence>
<dbReference type="Proteomes" id="UP001596018">
    <property type="component" value="Unassembled WGS sequence"/>
</dbReference>
<proteinExistence type="predicted"/>
<feature type="chain" id="PRO_5046478290" evidence="1">
    <location>
        <begin position="26"/>
        <end position="309"/>
    </location>
</feature>
<comment type="caution">
    <text evidence="2">The sequence shown here is derived from an EMBL/GenBank/DDBJ whole genome shotgun (WGS) entry which is preliminary data.</text>
</comment>
<name>A0ABW0JUP6_9GAMM</name>
<evidence type="ECO:0000313" key="2">
    <source>
        <dbReference type="EMBL" id="MFC5439832.1"/>
    </source>
</evidence>